<evidence type="ECO:0000259" key="3">
    <source>
        <dbReference type="Pfam" id="PF16344"/>
    </source>
</evidence>
<evidence type="ECO:0000313" key="4">
    <source>
        <dbReference type="EMBL" id="OQP50295.1"/>
    </source>
</evidence>
<name>A0A1V9EWL8_9BACT</name>
<dbReference type="Pfam" id="PF04773">
    <property type="entry name" value="FecR"/>
    <property type="match status" value="1"/>
</dbReference>
<dbReference type="OrthoDB" id="1097132at2"/>
<dbReference type="InterPro" id="IPR032508">
    <property type="entry name" value="FecR_C"/>
</dbReference>
<accession>A0A1V9EWL8</accession>
<keyword evidence="1" id="KW-0812">Transmembrane</keyword>
<gene>
    <name evidence="4" type="ORF">A4H97_00150</name>
</gene>
<dbReference type="RefSeq" id="WP_081198627.1">
    <property type="nucleotide sequence ID" value="NZ_FOCZ01000001.1"/>
</dbReference>
<sequence>MDLQEWRNKIQDYYAGTLNVSDRAALLSLLEGLSDADLNRLFPQEEWAGINPVPVADTEIEMMLKKIRAKDTAKVVRIDTRVRKIRIWRVAAIILVVLTAGLLALLLNTSNHPKNELAVVHYHEIKVADGNRKRLTLPDSSVIVLNGGSVASVPDRFTGSSREIYLREGEAWFEVTKNPLRPFIIHSSSLNVRVLGTSFSVRDYPDEQHASVAVRTGRVAVQSESDSMRSIVLVPGKGTEWDKISHTLSAQVIDTATIDAWRRGEFIFENATLKHICNVLKHRYAVQFRTEDQQLWNRKFIATFRSSKLEIILKQLELMGNIQYQLQGNTVIFKPGRRTG</sequence>
<keyword evidence="1" id="KW-1133">Transmembrane helix</keyword>
<dbReference type="Proteomes" id="UP000192610">
    <property type="component" value="Unassembled WGS sequence"/>
</dbReference>
<feature type="domain" description="FecR protein" evidence="2">
    <location>
        <begin position="124"/>
        <end position="219"/>
    </location>
</feature>
<dbReference type="EMBL" id="LVXG01000012">
    <property type="protein sequence ID" value="OQP50295.1"/>
    <property type="molecule type" value="Genomic_DNA"/>
</dbReference>
<dbReference type="Pfam" id="PF16344">
    <property type="entry name" value="FecR_C"/>
    <property type="match status" value="1"/>
</dbReference>
<organism evidence="4 5">
    <name type="scientific">Niastella yeongjuensis</name>
    <dbReference type="NCBI Taxonomy" id="354355"/>
    <lineage>
        <taxon>Bacteria</taxon>
        <taxon>Pseudomonadati</taxon>
        <taxon>Bacteroidota</taxon>
        <taxon>Chitinophagia</taxon>
        <taxon>Chitinophagales</taxon>
        <taxon>Chitinophagaceae</taxon>
        <taxon>Niastella</taxon>
    </lineage>
</organism>
<feature type="domain" description="Protein FecR C-terminal" evidence="3">
    <location>
        <begin position="265"/>
        <end position="332"/>
    </location>
</feature>
<evidence type="ECO:0008006" key="6">
    <source>
        <dbReference type="Google" id="ProtNLM"/>
    </source>
</evidence>
<dbReference type="InterPro" id="IPR006860">
    <property type="entry name" value="FecR"/>
</dbReference>
<comment type="caution">
    <text evidence="4">The sequence shown here is derived from an EMBL/GenBank/DDBJ whole genome shotgun (WGS) entry which is preliminary data.</text>
</comment>
<keyword evidence="5" id="KW-1185">Reference proteome</keyword>
<evidence type="ECO:0000259" key="2">
    <source>
        <dbReference type="Pfam" id="PF04773"/>
    </source>
</evidence>
<reference evidence="5" key="1">
    <citation type="submission" date="2016-04" db="EMBL/GenBank/DDBJ databases">
        <authorList>
            <person name="Chen L."/>
            <person name="Zhuang W."/>
            <person name="Wang G."/>
        </authorList>
    </citation>
    <scope>NUCLEOTIDE SEQUENCE [LARGE SCALE GENOMIC DNA]</scope>
    <source>
        <strain evidence="5">17621</strain>
    </source>
</reference>
<protein>
    <recommendedName>
        <fullName evidence="6">FecR protein domain-containing protein</fullName>
    </recommendedName>
</protein>
<dbReference type="PANTHER" id="PTHR30273">
    <property type="entry name" value="PERIPLASMIC SIGNAL SENSOR AND SIGMA FACTOR ACTIVATOR FECR-RELATED"/>
    <property type="match status" value="1"/>
</dbReference>
<evidence type="ECO:0000256" key="1">
    <source>
        <dbReference type="SAM" id="Phobius"/>
    </source>
</evidence>
<feature type="transmembrane region" description="Helical" evidence="1">
    <location>
        <begin position="87"/>
        <end position="107"/>
    </location>
</feature>
<evidence type="ECO:0000313" key="5">
    <source>
        <dbReference type="Proteomes" id="UP000192610"/>
    </source>
</evidence>
<proteinExistence type="predicted"/>
<dbReference type="AlphaFoldDB" id="A0A1V9EWL8"/>
<dbReference type="PANTHER" id="PTHR30273:SF2">
    <property type="entry name" value="PROTEIN FECR"/>
    <property type="match status" value="1"/>
</dbReference>
<dbReference type="InterPro" id="IPR012373">
    <property type="entry name" value="Ferrdict_sens_TM"/>
</dbReference>
<dbReference type="Gene3D" id="3.55.50.30">
    <property type="match status" value="1"/>
</dbReference>
<keyword evidence="1" id="KW-0472">Membrane</keyword>
<dbReference type="STRING" id="354355.SAMN05660816_00921"/>
<dbReference type="GO" id="GO:0016989">
    <property type="term" value="F:sigma factor antagonist activity"/>
    <property type="evidence" value="ECO:0007669"/>
    <property type="project" value="TreeGrafter"/>
</dbReference>
<dbReference type="Gene3D" id="2.60.120.1440">
    <property type="match status" value="1"/>
</dbReference>